<name>A0ABV1FTT1_9BACT</name>
<evidence type="ECO:0000259" key="1">
    <source>
        <dbReference type="Pfam" id="PF00149"/>
    </source>
</evidence>
<organism evidence="2 3">
    <name type="scientific">Hallella faecis</name>
    <dbReference type="NCBI Taxonomy" id="2841596"/>
    <lineage>
        <taxon>Bacteria</taxon>
        <taxon>Pseudomonadati</taxon>
        <taxon>Bacteroidota</taxon>
        <taxon>Bacteroidia</taxon>
        <taxon>Bacteroidales</taxon>
        <taxon>Prevotellaceae</taxon>
        <taxon>Hallella</taxon>
    </lineage>
</organism>
<dbReference type="InterPro" id="IPR029052">
    <property type="entry name" value="Metallo-depent_PP-like"/>
</dbReference>
<dbReference type="PANTHER" id="PTHR12905:SF0">
    <property type="entry name" value="CALCINEURIN-LIKE PHOSPHOESTERASE DOMAIN-CONTAINING PROTEIN"/>
    <property type="match status" value="1"/>
</dbReference>
<evidence type="ECO:0000313" key="3">
    <source>
        <dbReference type="Proteomes" id="UP001487296"/>
    </source>
</evidence>
<dbReference type="SUPFAM" id="SSF56300">
    <property type="entry name" value="Metallo-dependent phosphatases"/>
    <property type="match status" value="1"/>
</dbReference>
<dbReference type="InterPro" id="IPR051693">
    <property type="entry name" value="UPF0046_metallophosphoest"/>
</dbReference>
<reference evidence="2 3" key="1">
    <citation type="submission" date="2024-04" db="EMBL/GenBank/DDBJ databases">
        <title>Human intestinal bacterial collection.</title>
        <authorList>
            <person name="Pauvert C."/>
            <person name="Hitch T.C.A."/>
            <person name="Clavel T."/>
        </authorList>
    </citation>
    <scope>NUCLEOTIDE SEQUENCE [LARGE SCALE GENOMIC DNA]</scope>
    <source>
        <strain evidence="2 3">CLA-AA-H145</strain>
    </source>
</reference>
<accession>A0ABV1FTT1</accession>
<sequence length="203" mass="22662">MKILHLSDTHGQHKNLRSLPEADVIVHSGDFTFAGSEEEAYDFMNWFCNLPYEHKVFIAGNHDMCMYGADPIGGLSKNVHYLNSNSVVIDGMKFYGIPMFMEDCMDGKLDMLIRNIPDDIDVLVTHMPPKGICDIADYGKGPEHRGNAALAEHLKVLHPTCHLFGHEHDAYGTATIGNVIYSNACVVDSRYNLINNPTIINLK</sequence>
<evidence type="ECO:0000313" key="2">
    <source>
        <dbReference type="EMBL" id="MEQ2487744.1"/>
    </source>
</evidence>
<dbReference type="Proteomes" id="UP001487296">
    <property type="component" value="Unassembled WGS sequence"/>
</dbReference>
<dbReference type="EMBL" id="JBBNFP010000075">
    <property type="protein sequence ID" value="MEQ2487744.1"/>
    <property type="molecule type" value="Genomic_DNA"/>
</dbReference>
<dbReference type="RefSeq" id="WP_215760824.1">
    <property type="nucleotide sequence ID" value="NZ_JAHKBE010000079.1"/>
</dbReference>
<dbReference type="Gene3D" id="3.60.21.10">
    <property type="match status" value="1"/>
</dbReference>
<protein>
    <submittedName>
        <fullName evidence="2">Metallophosphoesterase</fullName>
    </submittedName>
</protein>
<dbReference type="PANTHER" id="PTHR12905">
    <property type="entry name" value="METALLOPHOSPHOESTERASE"/>
    <property type="match status" value="1"/>
</dbReference>
<proteinExistence type="predicted"/>
<dbReference type="InterPro" id="IPR004843">
    <property type="entry name" value="Calcineurin-like_PHP"/>
</dbReference>
<gene>
    <name evidence="2" type="ORF">AAAT34_11925</name>
</gene>
<keyword evidence="3" id="KW-1185">Reference proteome</keyword>
<dbReference type="Pfam" id="PF00149">
    <property type="entry name" value="Metallophos"/>
    <property type="match status" value="1"/>
</dbReference>
<comment type="caution">
    <text evidence="2">The sequence shown here is derived from an EMBL/GenBank/DDBJ whole genome shotgun (WGS) entry which is preliminary data.</text>
</comment>
<feature type="domain" description="Calcineurin-like phosphoesterase" evidence="1">
    <location>
        <begin position="1"/>
        <end position="169"/>
    </location>
</feature>